<evidence type="ECO:0000256" key="4">
    <source>
        <dbReference type="SAM" id="MobiDB-lite"/>
    </source>
</evidence>
<keyword evidence="2" id="KW-0863">Zinc-finger</keyword>
<evidence type="ECO:0000259" key="5">
    <source>
        <dbReference type="PROSITE" id="PS50157"/>
    </source>
</evidence>
<sequence length="873" mass="99296">MFDSLLQSTGGETNFVQPSSSGMFLIDEDTKEPQQSTSEIFLIDEDSKNPPSSTSSPPSWVFCNDDLAVWFSCLWHSCTWTSRAEDSMKHFENHISAHIESTLQHQSSAHLFCGVDTCQMGFSNTEDFRSHVALHVYQAYMVKNGLKKILENPDFSNYESCNFPRRFSLFYGGEPIKCEFNQCPFEFRDISEFVKHVNRHVKDEDFSLEDGEKVFTCKWLDCAFSCSRRHILRDHLRHHSGEKIVACPFCGQFFTATTKLFDHLFRKVEGDLVCSFCRKKFADTRLLRKHCQNHRATCQCPHCKVVFKSNHDLLKHIQRKHVPKTDAHQCGECGKFLATSNILAQHMATHQEPTLKCDQCDKMFRWKKQLANHKKEHEKDSSKDEYACHLCNQLYTTGTTLTKHLKTKHDHPLPSGFSKFQYKKCTDGLKRLQTTHLVAGPLAQAMIVKARLLARPIQGLFRRTLLSSSFSLNEAWAERHQDLNNLGLGGDYEWIASVQKKFIGGGVGSAVDVDAAACVAEHKDQVNDILDLVYKLRHSPSAADFLSSTEYAIMRLLLKHEPDRLLALADDPINYGIFLNEHAACLAIDHFLKASNIPVAARLSAWIMLQEMTDNQLLNLLCIYSTARWCELNAEERIMPLPSFPDAEEEINEEDVKTLKFPWLKNETHDGHFDINDASQLAGKTLLWIGRESKLLDESTRRSVMLLGACFMNDYTKAISLLSDKNLPAVNAQIVSFIEAQITAAGEGAQPTTQQQNLLEALKTNAATEGATKLSDVILEVLKKSQVEEEKLLATKQTKEFGDWGLRRKQLVDAQAERALLKVKLEQINAELQNLDKRREKLSFFENRLTWEKRAEDNDQIKPVEGKKRAASG</sequence>
<evidence type="ECO:0000256" key="2">
    <source>
        <dbReference type="PROSITE-ProRule" id="PRU00042"/>
    </source>
</evidence>
<dbReference type="PROSITE" id="PS50157">
    <property type="entry name" value="ZINC_FINGER_C2H2_2"/>
    <property type="match status" value="5"/>
</dbReference>
<dbReference type="InterPro" id="IPR019266">
    <property type="entry name" value="Ribosomal_mS27"/>
</dbReference>
<dbReference type="SUPFAM" id="SSF57667">
    <property type="entry name" value="beta-beta-alpha zinc fingers"/>
    <property type="match status" value="2"/>
</dbReference>
<dbReference type="Pfam" id="PF00096">
    <property type="entry name" value="zf-C2H2"/>
    <property type="match status" value="1"/>
</dbReference>
<comment type="subcellular location">
    <subcellularLocation>
        <location evidence="1">Mitochondrion</location>
    </subcellularLocation>
</comment>
<dbReference type="InterPro" id="IPR036236">
    <property type="entry name" value="Znf_C2H2_sf"/>
</dbReference>
<feature type="domain" description="C2H2-type" evidence="5">
    <location>
        <begin position="215"/>
        <end position="244"/>
    </location>
</feature>
<dbReference type="InterPro" id="IPR034913">
    <property type="entry name" value="mS27/PTCD2"/>
</dbReference>
<dbReference type="PANTHER" id="PTHR21393">
    <property type="entry name" value="MITOCHONDRIAL 28S RIBOSOMAL PROTEIN S27"/>
    <property type="match status" value="1"/>
</dbReference>
<accession>A0AAF3FDU4</accession>
<dbReference type="PANTHER" id="PTHR21393:SF0">
    <property type="entry name" value="SMALL RIBOSOMAL SUBUNIT PROTEIN MS27"/>
    <property type="match status" value="1"/>
</dbReference>
<dbReference type="GO" id="GO:0008270">
    <property type="term" value="F:zinc ion binding"/>
    <property type="evidence" value="ECO:0007669"/>
    <property type="project" value="UniProtKB-KW"/>
</dbReference>
<name>A0AAF3FDU4_9BILA</name>
<feature type="coiled-coil region" evidence="3">
    <location>
        <begin position="811"/>
        <end position="838"/>
    </location>
</feature>
<dbReference type="PROSITE" id="PS00028">
    <property type="entry name" value="ZINC_FINGER_C2H2_1"/>
    <property type="match status" value="8"/>
</dbReference>
<keyword evidence="2" id="KW-0862">Zinc</keyword>
<dbReference type="Pfam" id="PF10037">
    <property type="entry name" value="MRP-S27"/>
    <property type="match status" value="1"/>
</dbReference>
<proteinExistence type="predicted"/>
<keyword evidence="2" id="KW-0479">Metal-binding</keyword>
<dbReference type="Proteomes" id="UP000887575">
    <property type="component" value="Unassembled WGS sequence"/>
</dbReference>
<dbReference type="WBParaSite" id="MBELARI_LOCUS5046">
    <property type="protein sequence ID" value="MBELARI_LOCUS5046"/>
    <property type="gene ID" value="MBELARI_LOCUS5046"/>
</dbReference>
<reference evidence="7" key="1">
    <citation type="submission" date="2024-02" db="UniProtKB">
        <authorList>
            <consortium name="WormBaseParasite"/>
        </authorList>
    </citation>
    <scope>IDENTIFICATION</scope>
</reference>
<protein>
    <recommendedName>
        <fullName evidence="5">C2H2-type domain-containing protein</fullName>
    </recommendedName>
</protein>
<dbReference type="GO" id="GO:0005739">
    <property type="term" value="C:mitochondrion"/>
    <property type="evidence" value="ECO:0007669"/>
    <property type="project" value="UniProtKB-SubCell"/>
</dbReference>
<dbReference type="AlphaFoldDB" id="A0AAF3FDU4"/>
<feature type="domain" description="C2H2-type" evidence="5">
    <location>
        <begin position="386"/>
        <end position="414"/>
    </location>
</feature>
<evidence type="ECO:0000313" key="6">
    <source>
        <dbReference type="Proteomes" id="UP000887575"/>
    </source>
</evidence>
<feature type="domain" description="C2H2-type" evidence="5">
    <location>
        <begin position="355"/>
        <end position="382"/>
    </location>
</feature>
<evidence type="ECO:0000313" key="7">
    <source>
        <dbReference type="WBParaSite" id="MBELARI_LOCUS5046"/>
    </source>
</evidence>
<organism evidence="6 7">
    <name type="scientific">Mesorhabditis belari</name>
    <dbReference type="NCBI Taxonomy" id="2138241"/>
    <lineage>
        <taxon>Eukaryota</taxon>
        <taxon>Metazoa</taxon>
        <taxon>Ecdysozoa</taxon>
        <taxon>Nematoda</taxon>
        <taxon>Chromadorea</taxon>
        <taxon>Rhabditida</taxon>
        <taxon>Rhabditina</taxon>
        <taxon>Rhabditomorpha</taxon>
        <taxon>Rhabditoidea</taxon>
        <taxon>Rhabditidae</taxon>
        <taxon>Mesorhabditinae</taxon>
        <taxon>Mesorhabditis</taxon>
    </lineage>
</organism>
<feature type="region of interest" description="Disordered" evidence="4">
    <location>
        <begin position="1"/>
        <end position="20"/>
    </location>
</feature>
<dbReference type="SMART" id="SM00355">
    <property type="entry name" value="ZnF_C2H2"/>
    <property type="match status" value="10"/>
</dbReference>
<dbReference type="Gene3D" id="3.30.160.60">
    <property type="entry name" value="Classic Zinc Finger"/>
    <property type="match status" value="3"/>
</dbReference>
<keyword evidence="3" id="KW-0175">Coiled coil</keyword>
<evidence type="ECO:0000256" key="3">
    <source>
        <dbReference type="SAM" id="Coils"/>
    </source>
</evidence>
<keyword evidence="6" id="KW-1185">Reference proteome</keyword>
<dbReference type="InterPro" id="IPR013087">
    <property type="entry name" value="Znf_C2H2_type"/>
</dbReference>
<feature type="domain" description="C2H2-type" evidence="5">
    <location>
        <begin position="328"/>
        <end position="350"/>
    </location>
</feature>
<feature type="domain" description="C2H2-type" evidence="5">
    <location>
        <begin position="272"/>
        <end position="294"/>
    </location>
</feature>
<evidence type="ECO:0000256" key="1">
    <source>
        <dbReference type="ARBA" id="ARBA00004173"/>
    </source>
</evidence>